<dbReference type="PANTHER" id="PTHR32444">
    <property type="entry name" value="BULB-TYPE LECTIN DOMAIN-CONTAINING PROTEIN"/>
    <property type="match status" value="1"/>
</dbReference>
<dbReference type="PANTHER" id="PTHR32444:SF247">
    <property type="entry name" value="OS01G0958200 PROTEIN"/>
    <property type="match status" value="1"/>
</dbReference>
<dbReference type="AlphaFoldDB" id="A0AAP0IIW1"/>
<protein>
    <recommendedName>
        <fullName evidence="2">Bulb-type lectin domain-containing protein</fullName>
    </recommendedName>
</protein>
<dbReference type="EMBL" id="JBBNAE010000006">
    <property type="protein sequence ID" value="KAK9116359.1"/>
    <property type="molecule type" value="Genomic_DNA"/>
</dbReference>
<evidence type="ECO:0000256" key="1">
    <source>
        <dbReference type="SAM" id="MobiDB-lite"/>
    </source>
</evidence>
<evidence type="ECO:0000313" key="3">
    <source>
        <dbReference type="EMBL" id="KAK9116359.1"/>
    </source>
</evidence>
<name>A0AAP0IIW1_9MAGN</name>
<dbReference type="Pfam" id="PF01453">
    <property type="entry name" value="B_lectin"/>
    <property type="match status" value="1"/>
</dbReference>
<feature type="region of interest" description="Disordered" evidence="1">
    <location>
        <begin position="74"/>
        <end position="95"/>
    </location>
</feature>
<feature type="domain" description="Bulb-type lectin" evidence="2">
    <location>
        <begin position="40"/>
        <end position="76"/>
    </location>
</feature>
<proteinExistence type="predicted"/>
<gene>
    <name evidence="3" type="ORF">Sjap_015306</name>
</gene>
<organism evidence="3 4">
    <name type="scientific">Stephania japonica</name>
    <dbReference type="NCBI Taxonomy" id="461633"/>
    <lineage>
        <taxon>Eukaryota</taxon>
        <taxon>Viridiplantae</taxon>
        <taxon>Streptophyta</taxon>
        <taxon>Embryophyta</taxon>
        <taxon>Tracheophyta</taxon>
        <taxon>Spermatophyta</taxon>
        <taxon>Magnoliopsida</taxon>
        <taxon>Ranunculales</taxon>
        <taxon>Menispermaceae</taxon>
        <taxon>Menispermoideae</taxon>
        <taxon>Cissampelideae</taxon>
        <taxon>Stephania</taxon>
    </lineage>
</organism>
<evidence type="ECO:0000313" key="4">
    <source>
        <dbReference type="Proteomes" id="UP001417504"/>
    </source>
</evidence>
<dbReference type="InterPro" id="IPR036426">
    <property type="entry name" value="Bulb-type_lectin_dom_sf"/>
</dbReference>
<dbReference type="SUPFAM" id="SSF51110">
    <property type="entry name" value="alpha-D-mannose-specific plant lectins"/>
    <property type="match status" value="1"/>
</dbReference>
<comment type="caution">
    <text evidence="3">The sequence shown here is derived from an EMBL/GenBank/DDBJ whole genome shotgun (WGS) entry which is preliminary data.</text>
</comment>
<keyword evidence="4" id="KW-1185">Reference proteome</keyword>
<dbReference type="Proteomes" id="UP001417504">
    <property type="component" value="Unassembled WGS sequence"/>
</dbReference>
<sequence>MLVTLKMPLLVAAVMIKIIAFISCFDSTLRVGFGATTDTIRQELWQSFDYPLNHFLPGMKLGFNSTTGKNCSVTSWSSPEDPAPGDFSTLLDSAS</sequence>
<reference evidence="3 4" key="1">
    <citation type="submission" date="2024-01" db="EMBL/GenBank/DDBJ databases">
        <title>Genome assemblies of Stephania.</title>
        <authorList>
            <person name="Yang L."/>
        </authorList>
    </citation>
    <scope>NUCLEOTIDE SEQUENCE [LARGE SCALE GENOMIC DNA]</scope>
    <source>
        <strain evidence="3">QJT</strain>
        <tissue evidence="3">Leaf</tissue>
    </source>
</reference>
<dbReference type="InterPro" id="IPR001480">
    <property type="entry name" value="Bulb-type_lectin_dom"/>
</dbReference>
<evidence type="ECO:0000259" key="2">
    <source>
        <dbReference type="Pfam" id="PF01453"/>
    </source>
</evidence>
<accession>A0AAP0IIW1</accession>